<organism evidence="2 3">
    <name type="scientific">Elysia crispata</name>
    <name type="common">lettuce slug</name>
    <dbReference type="NCBI Taxonomy" id="231223"/>
    <lineage>
        <taxon>Eukaryota</taxon>
        <taxon>Metazoa</taxon>
        <taxon>Spiralia</taxon>
        <taxon>Lophotrochozoa</taxon>
        <taxon>Mollusca</taxon>
        <taxon>Gastropoda</taxon>
        <taxon>Heterobranchia</taxon>
        <taxon>Euthyneura</taxon>
        <taxon>Panpulmonata</taxon>
        <taxon>Sacoglossa</taxon>
        <taxon>Placobranchoidea</taxon>
        <taxon>Plakobranchidae</taxon>
        <taxon>Elysia</taxon>
    </lineage>
</organism>
<evidence type="ECO:0000313" key="3">
    <source>
        <dbReference type="Proteomes" id="UP001283361"/>
    </source>
</evidence>
<protein>
    <submittedName>
        <fullName evidence="2">Uncharacterized protein</fullName>
    </submittedName>
</protein>
<keyword evidence="3" id="KW-1185">Reference proteome</keyword>
<sequence length="164" mass="18350">MNELVKNQSGIGTPVFRGHSVNKTKTTFTIFTLLPKKCIVKLEISGCSLQKDDNPTYLEVTFDTRLTWKNEKDKCLKKGMHRTALIKISWLVQNGVPTTAYSRKPTRDMTDQPLSAASALGAKELQQSSQGKKSEASKPQSNHRRHEIIPHSGDGNPLRPTVHR</sequence>
<accession>A0AAE1D5W9</accession>
<dbReference type="EMBL" id="JAWDGP010005302">
    <property type="protein sequence ID" value="KAK3757980.1"/>
    <property type="molecule type" value="Genomic_DNA"/>
</dbReference>
<gene>
    <name evidence="2" type="ORF">RRG08_058292</name>
</gene>
<reference evidence="2" key="1">
    <citation type="journal article" date="2023" name="G3 (Bethesda)">
        <title>A reference genome for the long-term kleptoplast-retaining sea slug Elysia crispata morphotype clarki.</title>
        <authorList>
            <person name="Eastman K.E."/>
            <person name="Pendleton A.L."/>
            <person name="Shaikh M.A."/>
            <person name="Suttiyut T."/>
            <person name="Ogas R."/>
            <person name="Tomko P."/>
            <person name="Gavelis G."/>
            <person name="Widhalm J.R."/>
            <person name="Wisecaver J.H."/>
        </authorList>
    </citation>
    <scope>NUCLEOTIDE SEQUENCE</scope>
    <source>
        <strain evidence="2">ECLA1</strain>
    </source>
</reference>
<feature type="region of interest" description="Disordered" evidence="1">
    <location>
        <begin position="99"/>
        <end position="164"/>
    </location>
</feature>
<evidence type="ECO:0000256" key="1">
    <source>
        <dbReference type="SAM" id="MobiDB-lite"/>
    </source>
</evidence>
<comment type="caution">
    <text evidence="2">The sequence shown here is derived from an EMBL/GenBank/DDBJ whole genome shotgun (WGS) entry which is preliminary data.</text>
</comment>
<dbReference type="AlphaFoldDB" id="A0AAE1D5W9"/>
<proteinExistence type="predicted"/>
<dbReference type="Proteomes" id="UP001283361">
    <property type="component" value="Unassembled WGS sequence"/>
</dbReference>
<evidence type="ECO:0000313" key="2">
    <source>
        <dbReference type="EMBL" id="KAK3757980.1"/>
    </source>
</evidence>
<name>A0AAE1D5W9_9GAST</name>